<evidence type="ECO:0000313" key="1">
    <source>
        <dbReference type="EMBL" id="CAH1966078.1"/>
    </source>
</evidence>
<keyword evidence="2" id="KW-1185">Reference proteome</keyword>
<gene>
    <name evidence="1" type="ORF">ACAOBT_LOCUS6657</name>
</gene>
<dbReference type="EMBL" id="CAKOFQ010006730">
    <property type="protein sequence ID" value="CAH1966078.1"/>
    <property type="molecule type" value="Genomic_DNA"/>
</dbReference>
<sequence>MCQPLQNKDLNTNYNARAEQEYTFAYTANVRKITSLRLHQGILGGFYYEDNYTASETRAIKFNTNIIVKLQHSFNEW</sequence>
<dbReference type="AlphaFoldDB" id="A0A9P0P5E4"/>
<name>A0A9P0P5E4_ACAOB</name>
<accession>A0A9P0P5E4</accession>
<protein>
    <submittedName>
        <fullName evidence="1">Uncharacterized protein</fullName>
    </submittedName>
</protein>
<proteinExistence type="predicted"/>
<dbReference type="Proteomes" id="UP001152888">
    <property type="component" value="Unassembled WGS sequence"/>
</dbReference>
<evidence type="ECO:0000313" key="2">
    <source>
        <dbReference type="Proteomes" id="UP001152888"/>
    </source>
</evidence>
<organism evidence="1 2">
    <name type="scientific">Acanthoscelides obtectus</name>
    <name type="common">Bean weevil</name>
    <name type="synonym">Bruchus obtectus</name>
    <dbReference type="NCBI Taxonomy" id="200917"/>
    <lineage>
        <taxon>Eukaryota</taxon>
        <taxon>Metazoa</taxon>
        <taxon>Ecdysozoa</taxon>
        <taxon>Arthropoda</taxon>
        <taxon>Hexapoda</taxon>
        <taxon>Insecta</taxon>
        <taxon>Pterygota</taxon>
        <taxon>Neoptera</taxon>
        <taxon>Endopterygota</taxon>
        <taxon>Coleoptera</taxon>
        <taxon>Polyphaga</taxon>
        <taxon>Cucujiformia</taxon>
        <taxon>Chrysomeloidea</taxon>
        <taxon>Chrysomelidae</taxon>
        <taxon>Bruchinae</taxon>
        <taxon>Bruchini</taxon>
        <taxon>Acanthoscelides</taxon>
    </lineage>
</organism>
<comment type="caution">
    <text evidence="1">The sequence shown here is derived from an EMBL/GenBank/DDBJ whole genome shotgun (WGS) entry which is preliminary data.</text>
</comment>
<reference evidence="1" key="1">
    <citation type="submission" date="2022-03" db="EMBL/GenBank/DDBJ databases">
        <authorList>
            <person name="Sayadi A."/>
        </authorList>
    </citation>
    <scope>NUCLEOTIDE SEQUENCE</scope>
</reference>